<feature type="chain" id="PRO_5022207724" evidence="2">
    <location>
        <begin position="18"/>
        <end position="154"/>
    </location>
</feature>
<evidence type="ECO:0000313" key="3">
    <source>
        <dbReference type="EMBL" id="TWI35124.1"/>
    </source>
</evidence>
<keyword evidence="2" id="KW-0732">Signal</keyword>
<organism evidence="3 4">
    <name type="scientific">Paracoccus sulfuroxidans</name>
    <dbReference type="NCBI Taxonomy" id="384678"/>
    <lineage>
        <taxon>Bacteria</taxon>
        <taxon>Pseudomonadati</taxon>
        <taxon>Pseudomonadota</taxon>
        <taxon>Alphaproteobacteria</taxon>
        <taxon>Rhodobacterales</taxon>
        <taxon>Paracoccaceae</taxon>
        <taxon>Paracoccus</taxon>
    </lineage>
</organism>
<comment type="caution">
    <text evidence="3">The sequence shown here is derived from an EMBL/GenBank/DDBJ whole genome shotgun (WGS) entry which is preliminary data.</text>
</comment>
<dbReference type="PROSITE" id="PS51257">
    <property type="entry name" value="PROKAR_LIPOPROTEIN"/>
    <property type="match status" value="1"/>
</dbReference>
<name>A0A562NSD9_9RHOB</name>
<sequence length="154" mass="15923">MRTLAFLAPALLLTACAEPMIRDSDVIRTSMDPSFTYNEGGVVIPTSCQPGRASTYSGTPPGCARDVAFAKQVLNPSDLVDPIPPGPPPTGPVGRAADAYLNGGMDPQVVPNYGGMRGSPRTVRPQEIGGAPAPNGPNGPIYPTAPYDPYATGQ</sequence>
<dbReference type="RefSeq" id="WP_145397360.1">
    <property type="nucleotide sequence ID" value="NZ_VLKU01000004.1"/>
</dbReference>
<dbReference type="EMBL" id="VLKU01000004">
    <property type="protein sequence ID" value="TWI35124.1"/>
    <property type="molecule type" value="Genomic_DNA"/>
</dbReference>
<feature type="compositionally biased region" description="Pro residues" evidence="1">
    <location>
        <begin position="82"/>
        <end position="91"/>
    </location>
</feature>
<feature type="region of interest" description="Disordered" evidence="1">
    <location>
        <begin position="76"/>
        <end position="154"/>
    </location>
</feature>
<dbReference type="AlphaFoldDB" id="A0A562NSD9"/>
<accession>A0A562NSD9</accession>
<dbReference type="OrthoDB" id="7775269at2"/>
<feature type="signal peptide" evidence="2">
    <location>
        <begin position="1"/>
        <end position="17"/>
    </location>
</feature>
<feature type="compositionally biased region" description="Low complexity" evidence="1">
    <location>
        <begin position="129"/>
        <end position="139"/>
    </location>
</feature>
<evidence type="ECO:0000256" key="1">
    <source>
        <dbReference type="SAM" id="MobiDB-lite"/>
    </source>
</evidence>
<evidence type="ECO:0000256" key="2">
    <source>
        <dbReference type="SAM" id="SignalP"/>
    </source>
</evidence>
<dbReference type="Proteomes" id="UP000316225">
    <property type="component" value="Unassembled WGS sequence"/>
</dbReference>
<gene>
    <name evidence="3" type="ORF">IQ24_01633</name>
</gene>
<proteinExistence type="predicted"/>
<protein>
    <submittedName>
        <fullName evidence="3">Uncharacterized protein</fullName>
    </submittedName>
</protein>
<evidence type="ECO:0000313" key="4">
    <source>
        <dbReference type="Proteomes" id="UP000316225"/>
    </source>
</evidence>
<reference evidence="3 4" key="1">
    <citation type="journal article" date="2015" name="Stand. Genomic Sci.">
        <title>Genomic Encyclopedia of Bacterial and Archaeal Type Strains, Phase III: the genomes of soil and plant-associated and newly described type strains.</title>
        <authorList>
            <person name="Whitman W.B."/>
            <person name="Woyke T."/>
            <person name="Klenk H.P."/>
            <person name="Zhou Y."/>
            <person name="Lilburn T.G."/>
            <person name="Beck B.J."/>
            <person name="De Vos P."/>
            <person name="Vandamme P."/>
            <person name="Eisen J.A."/>
            <person name="Garrity G."/>
            <person name="Hugenholtz P."/>
            <person name="Kyrpides N.C."/>
        </authorList>
    </citation>
    <scope>NUCLEOTIDE SEQUENCE [LARGE SCALE GENOMIC DNA]</scope>
    <source>
        <strain evidence="3 4">CGMCC 1.5364</strain>
    </source>
</reference>
<keyword evidence="4" id="KW-1185">Reference proteome</keyword>